<proteinExistence type="predicted"/>
<comment type="caution">
    <text evidence="1">The sequence shown here is derived from an EMBL/GenBank/DDBJ whole genome shotgun (WGS) entry which is preliminary data.</text>
</comment>
<dbReference type="OrthoDB" id="3219467at2759"/>
<evidence type="ECO:0000313" key="2">
    <source>
        <dbReference type="Proteomes" id="UP000536711"/>
    </source>
</evidence>
<name>A0A8H4JRD5_9HYPO</name>
<dbReference type="Proteomes" id="UP000536711">
    <property type="component" value="Unassembled WGS sequence"/>
</dbReference>
<dbReference type="AlphaFoldDB" id="A0A8H4JRD5"/>
<sequence>MPAPDRKIVDKTGWNSNWCYPLNNTPTVYQQQDFEYATLADGATLKYDCFMPTGQVYEFLPCAPWPCDRVIGYQKYRGMQRIMDMEGPSAPGNEAFVPYKLLLYRGWDNQNPESDDRQRFVYLAENKPTEPAVGDCLVRLEEIHKRMKGDAADYAADCAVYNTREEVLEALTFGNREQKRTANERRTELQRQGKWTLRFRCWTVEGKECAESEKRLRDRLFKTVYPANNEWDHLDVFKVWAELLRKSQGDKLGAKDFFGRYWDAVIPNVDRVTIGNGIKIIVAPKYLEDRGIFGLNRDNMRKEVLQGVQRAVNAPRLKFKPPLTIDNIVFQDDWENQFNIFASDWDKYGWRYLEHHPGGLYQIVVDLPVRQFLCRTAHKKQFWQEGYGYPEESNAKRLNDDHLKKCRPFTRPTKTLINTTYLNTMIKTRNPTQDKCVADAGYSANLAMSNAYPNFYPKPTIAKKKRVAEWLHRSAFSYGGHVDGIPNNSQTANNLVLGTPDTNTVMMRYEAFVKRLAIFSNNGQDTVVVETAIDYSTLEQSGRWMGNDNRRYTWLAANLKYRYYNSKTEIKPHVDITRPLFPLNRETCLLFQSILDKSLENLCWGWNCWNDKTVVVEGLLESTGVDDDQQEANKEELKEKLKEATDGDGEGSLLEQDLNYAVQNLAQ</sequence>
<evidence type="ECO:0000313" key="1">
    <source>
        <dbReference type="EMBL" id="KAF4437590.1"/>
    </source>
</evidence>
<dbReference type="EMBL" id="JAADJF010000127">
    <property type="protein sequence ID" value="KAF4437590.1"/>
    <property type="molecule type" value="Genomic_DNA"/>
</dbReference>
<accession>A0A8H4JRD5</accession>
<gene>
    <name evidence="1" type="ORF">FACUT_5522</name>
</gene>
<protein>
    <submittedName>
        <fullName evidence="1">Uncharacterized protein</fullName>
    </submittedName>
</protein>
<organism evidence="1 2">
    <name type="scientific">Fusarium acutatum</name>
    <dbReference type="NCBI Taxonomy" id="78861"/>
    <lineage>
        <taxon>Eukaryota</taxon>
        <taxon>Fungi</taxon>
        <taxon>Dikarya</taxon>
        <taxon>Ascomycota</taxon>
        <taxon>Pezizomycotina</taxon>
        <taxon>Sordariomycetes</taxon>
        <taxon>Hypocreomycetidae</taxon>
        <taxon>Hypocreales</taxon>
        <taxon>Nectriaceae</taxon>
        <taxon>Fusarium</taxon>
        <taxon>Fusarium fujikuroi species complex</taxon>
    </lineage>
</organism>
<keyword evidence="2" id="KW-1185">Reference proteome</keyword>
<reference evidence="1 2" key="1">
    <citation type="submission" date="2020-01" db="EMBL/GenBank/DDBJ databases">
        <title>Identification and distribution of gene clusters putatively required for synthesis of sphingolipid metabolism inhibitors in phylogenetically diverse species of the filamentous fungus Fusarium.</title>
        <authorList>
            <person name="Kim H.-S."/>
            <person name="Busman M."/>
            <person name="Brown D.W."/>
            <person name="Divon H."/>
            <person name="Uhlig S."/>
            <person name="Proctor R.H."/>
        </authorList>
    </citation>
    <scope>NUCLEOTIDE SEQUENCE [LARGE SCALE GENOMIC DNA]</scope>
    <source>
        <strain evidence="1 2">NRRL 13308</strain>
    </source>
</reference>